<evidence type="ECO:0000313" key="3">
    <source>
        <dbReference type="Proteomes" id="UP000271098"/>
    </source>
</evidence>
<evidence type="ECO:0008006" key="4">
    <source>
        <dbReference type="Google" id="ProtNLM"/>
    </source>
</evidence>
<keyword evidence="1" id="KW-1133">Transmembrane helix</keyword>
<evidence type="ECO:0000313" key="2">
    <source>
        <dbReference type="EMBL" id="VDK34004.1"/>
    </source>
</evidence>
<proteinExistence type="predicted"/>
<dbReference type="AlphaFoldDB" id="A0A3P6QN25"/>
<keyword evidence="1" id="KW-0472">Membrane</keyword>
<name>A0A3P6QN25_9BILA</name>
<organism evidence="2 3">
    <name type="scientific">Gongylonema pulchrum</name>
    <dbReference type="NCBI Taxonomy" id="637853"/>
    <lineage>
        <taxon>Eukaryota</taxon>
        <taxon>Metazoa</taxon>
        <taxon>Ecdysozoa</taxon>
        <taxon>Nematoda</taxon>
        <taxon>Chromadorea</taxon>
        <taxon>Rhabditida</taxon>
        <taxon>Spirurina</taxon>
        <taxon>Spiruromorpha</taxon>
        <taxon>Spiruroidea</taxon>
        <taxon>Gongylonematidae</taxon>
        <taxon>Gongylonema</taxon>
    </lineage>
</organism>
<dbReference type="EMBL" id="UYRT01003591">
    <property type="protein sequence ID" value="VDK34004.1"/>
    <property type="molecule type" value="Genomic_DNA"/>
</dbReference>
<sequence length="88" mass="10066">MYSDMVYQVSEQKPAQLVLFDYYDPEQQVKTNYVAKQSRSLQDACPDCWPTALSSEKSTGIQTMRARAARNLHASILFALLFLIAFQQ</sequence>
<dbReference type="Proteomes" id="UP000271098">
    <property type="component" value="Unassembled WGS sequence"/>
</dbReference>
<keyword evidence="3" id="KW-1185">Reference proteome</keyword>
<feature type="transmembrane region" description="Helical" evidence="1">
    <location>
        <begin position="68"/>
        <end position="86"/>
    </location>
</feature>
<dbReference type="OrthoDB" id="5866613at2759"/>
<accession>A0A3P6QN25</accession>
<evidence type="ECO:0000256" key="1">
    <source>
        <dbReference type="SAM" id="Phobius"/>
    </source>
</evidence>
<dbReference type="InterPro" id="IPR036595">
    <property type="entry name" value="A-macroglobulin_rcpt-bd_sf"/>
</dbReference>
<protein>
    <recommendedName>
        <fullName evidence="4">Alpha-macroglobulin receptor-binding domain-containing protein</fullName>
    </recommendedName>
</protein>
<dbReference type="GO" id="GO:0005576">
    <property type="term" value="C:extracellular region"/>
    <property type="evidence" value="ECO:0007669"/>
    <property type="project" value="InterPro"/>
</dbReference>
<keyword evidence="1" id="KW-0812">Transmembrane</keyword>
<dbReference type="Gene3D" id="2.60.40.690">
    <property type="entry name" value="Alpha-macroglobulin, receptor-binding domain"/>
    <property type="match status" value="1"/>
</dbReference>
<gene>
    <name evidence="2" type="ORF">GPUH_LOCUS2402</name>
</gene>
<reference evidence="2 3" key="1">
    <citation type="submission" date="2018-11" db="EMBL/GenBank/DDBJ databases">
        <authorList>
            <consortium name="Pathogen Informatics"/>
        </authorList>
    </citation>
    <scope>NUCLEOTIDE SEQUENCE [LARGE SCALE GENOMIC DNA]</scope>
</reference>
<dbReference type="SUPFAM" id="SSF49410">
    <property type="entry name" value="Alpha-macroglobulin receptor domain"/>
    <property type="match status" value="1"/>
</dbReference>